<dbReference type="RefSeq" id="WP_143234327.1">
    <property type="nucleotide sequence ID" value="NZ_VJWL01000001.1"/>
</dbReference>
<keyword evidence="1" id="KW-1133">Transmembrane helix</keyword>
<gene>
    <name evidence="2" type="ORF">FM042_03385</name>
</gene>
<feature type="transmembrane region" description="Helical" evidence="1">
    <location>
        <begin position="14"/>
        <end position="33"/>
    </location>
</feature>
<keyword evidence="1" id="KW-0472">Membrane</keyword>
<feature type="transmembrane region" description="Helical" evidence="1">
    <location>
        <begin position="39"/>
        <end position="57"/>
    </location>
</feature>
<evidence type="ECO:0000256" key="1">
    <source>
        <dbReference type="SAM" id="Phobius"/>
    </source>
</evidence>
<organism evidence="2 3">
    <name type="scientific">Aliidiomarina halalkaliphila</name>
    <dbReference type="NCBI Taxonomy" id="2593535"/>
    <lineage>
        <taxon>Bacteria</taxon>
        <taxon>Pseudomonadati</taxon>
        <taxon>Pseudomonadota</taxon>
        <taxon>Gammaproteobacteria</taxon>
        <taxon>Alteromonadales</taxon>
        <taxon>Idiomarinaceae</taxon>
        <taxon>Aliidiomarina</taxon>
    </lineage>
</organism>
<evidence type="ECO:0008006" key="4">
    <source>
        <dbReference type="Google" id="ProtNLM"/>
    </source>
</evidence>
<comment type="caution">
    <text evidence="2">The sequence shown here is derived from an EMBL/GenBank/DDBJ whole genome shotgun (WGS) entry which is preliminary data.</text>
</comment>
<protein>
    <recommendedName>
        <fullName evidence="4">DUF304 domain-containing protein</fullName>
    </recommendedName>
</protein>
<evidence type="ECO:0000313" key="2">
    <source>
        <dbReference type="EMBL" id="TRW49908.1"/>
    </source>
</evidence>
<reference evidence="2 3" key="1">
    <citation type="submission" date="2019-07" db="EMBL/GenBank/DDBJ databases">
        <authorList>
            <person name="Yang M."/>
            <person name="Zhao D."/>
            <person name="Xiang H."/>
        </authorList>
    </citation>
    <scope>NUCLEOTIDE SEQUENCE [LARGE SCALE GENOMIC DNA]</scope>
    <source>
        <strain evidence="2 3">IM1326</strain>
    </source>
</reference>
<keyword evidence="1" id="KW-0812">Transmembrane</keyword>
<evidence type="ECO:0000313" key="3">
    <source>
        <dbReference type="Proteomes" id="UP000320359"/>
    </source>
</evidence>
<dbReference type="Proteomes" id="UP000320359">
    <property type="component" value="Unassembled WGS sequence"/>
</dbReference>
<dbReference type="AlphaFoldDB" id="A0A552X4F7"/>
<name>A0A552X4F7_9GAMM</name>
<keyword evidence="3" id="KW-1185">Reference proteome</keyword>
<sequence length="149" mass="17032">MKKISGSTFYFKKVFPTVWFGFLAIFFVTAVLSGAISESFMFLVVPVFMAVFGFVLFKKLIWDLADEVYDEGESLLFRKGDKEQRVLLKDIINVSYAQMNSPERVVLKVRSGGQIGQELIFNPPMSFNPFSKNPIIVELLERIDRARST</sequence>
<dbReference type="EMBL" id="VJWL01000001">
    <property type="protein sequence ID" value="TRW49908.1"/>
    <property type="molecule type" value="Genomic_DNA"/>
</dbReference>
<proteinExistence type="predicted"/>
<dbReference type="OrthoDB" id="5953360at2"/>
<accession>A0A552X4F7</accession>